<protein>
    <submittedName>
        <fullName evidence="2">ThuA domain-containing protein</fullName>
    </submittedName>
</protein>
<dbReference type="EMBL" id="JAJAQC010000024">
    <property type="protein sequence ID" value="MDA0565588.1"/>
    <property type="molecule type" value="Genomic_DNA"/>
</dbReference>
<gene>
    <name evidence="2" type="ORF">LG943_14875</name>
</gene>
<dbReference type="AlphaFoldDB" id="A0A9X3SE67"/>
<dbReference type="Gene3D" id="3.40.50.880">
    <property type="match status" value="1"/>
</dbReference>
<name>A0A9X3SE67_9ACTN</name>
<feature type="domain" description="ThuA-like" evidence="1">
    <location>
        <begin position="4"/>
        <end position="215"/>
    </location>
</feature>
<dbReference type="RefSeq" id="WP_270072863.1">
    <property type="nucleotide sequence ID" value="NZ_JAJAQC010000024.1"/>
</dbReference>
<dbReference type="PANTHER" id="PTHR40469:SF2">
    <property type="entry name" value="GALACTOSE-BINDING DOMAIN-LIKE SUPERFAMILY PROTEIN"/>
    <property type="match status" value="1"/>
</dbReference>
<reference evidence="2" key="1">
    <citation type="submission" date="2021-10" db="EMBL/GenBank/DDBJ databases">
        <title>Streptomonospora sp. nov., isolated from mangrove soil.</title>
        <authorList>
            <person name="Chen X."/>
            <person name="Ge X."/>
            <person name="Liu W."/>
        </authorList>
    </citation>
    <scope>NUCLEOTIDE SEQUENCE</scope>
    <source>
        <strain evidence="2">S1-112</strain>
    </source>
</reference>
<dbReference type="PANTHER" id="PTHR40469">
    <property type="entry name" value="SECRETED GLYCOSYL HYDROLASE"/>
    <property type="match status" value="1"/>
</dbReference>
<sequence length="219" mass="23662">MAARLLVFSRTAGYRHDSIPAGTTALTELARALDLDAEATEDPAALRPDRLADCAAVVFLHASGPVLDGPARAALHAYVRDGGGFVGVHAAATAEPDWPFYADLLGARFTGHPEPQPALLRVEDRTHPATAHLGPTWARTDEWYDFDRDPRPGARVLLSVDERTYRGGHMGADHPLAWCRRVGRGRAFYTALGHASEDYAQADFRTHLLGGLRHAAGLA</sequence>
<dbReference type="InterPro" id="IPR029062">
    <property type="entry name" value="Class_I_gatase-like"/>
</dbReference>
<comment type="caution">
    <text evidence="2">The sequence shown here is derived from an EMBL/GenBank/DDBJ whole genome shotgun (WGS) entry which is preliminary data.</text>
</comment>
<evidence type="ECO:0000313" key="3">
    <source>
        <dbReference type="Proteomes" id="UP001140076"/>
    </source>
</evidence>
<proteinExistence type="predicted"/>
<evidence type="ECO:0000259" key="1">
    <source>
        <dbReference type="Pfam" id="PF06283"/>
    </source>
</evidence>
<dbReference type="Pfam" id="PF06283">
    <property type="entry name" value="ThuA"/>
    <property type="match status" value="1"/>
</dbReference>
<evidence type="ECO:0000313" key="2">
    <source>
        <dbReference type="EMBL" id="MDA0565588.1"/>
    </source>
</evidence>
<organism evidence="2 3">
    <name type="scientific">Streptomonospora mangrovi</name>
    <dbReference type="NCBI Taxonomy" id="2883123"/>
    <lineage>
        <taxon>Bacteria</taxon>
        <taxon>Bacillati</taxon>
        <taxon>Actinomycetota</taxon>
        <taxon>Actinomycetes</taxon>
        <taxon>Streptosporangiales</taxon>
        <taxon>Nocardiopsidaceae</taxon>
        <taxon>Streptomonospora</taxon>
    </lineage>
</organism>
<keyword evidence="3" id="KW-1185">Reference proteome</keyword>
<dbReference type="InterPro" id="IPR029010">
    <property type="entry name" value="ThuA-like"/>
</dbReference>
<dbReference type="SUPFAM" id="SSF52317">
    <property type="entry name" value="Class I glutamine amidotransferase-like"/>
    <property type="match status" value="1"/>
</dbReference>
<accession>A0A9X3SE67</accession>
<dbReference type="Proteomes" id="UP001140076">
    <property type="component" value="Unassembled WGS sequence"/>
</dbReference>